<feature type="non-terminal residue" evidence="1">
    <location>
        <position position="1"/>
    </location>
</feature>
<gene>
    <name evidence="1" type="ORF">FKW44_005085</name>
</gene>
<reference evidence="2" key="1">
    <citation type="submission" date="2021-01" db="EMBL/GenBank/DDBJ databases">
        <title>Caligus Genome Assembly.</title>
        <authorList>
            <person name="Gallardo-Escarate C."/>
        </authorList>
    </citation>
    <scope>NUCLEOTIDE SEQUENCE [LARGE SCALE GENOMIC DNA]</scope>
</reference>
<organism evidence="1 2">
    <name type="scientific">Caligus rogercresseyi</name>
    <name type="common">Sea louse</name>
    <dbReference type="NCBI Taxonomy" id="217165"/>
    <lineage>
        <taxon>Eukaryota</taxon>
        <taxon>Metazoa</taxon>
        <taxon>Ecdysozoa</taxon>
        <taxon>Arthropoda</taxon>
        <taxon>Crustacea</taxon>
        <taxon>Multicrustacea</taxon>
        <taxon>Hexanauplia</taxon>
        <taxon>Copepoda</taxon>
        <taxon>Siphonostomatoida</taxon>
        <taxon>Caligidae</taxon>
        <taxon>Caligus</taxon>
    </lineage>
</organism>
<name>A0A7T8KBH3_CALRO</name>
<sequence>ENMRGTVLFGGFKSGKRCKEENTVRASLQNCKAYIAKKLMGGETINARDLRSIIVSATARYVTFSLRIPLVQSSAWNHASEVINISLLHLPCTPNPWK</sequence>
<accession>A0A7T8KBH3</accession>
<proteinExistence type="predicted"/>
<protein>
    <submittedName>
        <fullName evidence="1">Uncharacterized protein</fullName>
    </submittedName>
</protein>
<dbReference type="Proteomes" id="UP000595437">
    <property type="component" value="Chromosome 3"/>
</dbReference>
<dbReference type="EMBL" id="CP045892">
    <property type="protein sequence ID" value="QQP52823.1"/>
    <property type="molecule type" value="Genomic_DNA"/>
</dbReference>
<evidence type="ECO:0000313" key="2">
    <source>
        <dbReference type="Proteomes" id="UP000595437"/>
    </source>
</evidence>
<keyword evidence="2" id="KW-1185">Reference proteome</keyword>
<dbReference type="AlphaFoldDB" id="A0A7T8KBH3"/>
<evidence type="ECO:0000313" key="1">
    <source>
        <dbReference type="EMBL" id="QQP52823.1"/>
    </source>
</evidence>